<keyword evidence="1" id="KW-0812">Transmembrane</keyword>
<keyword evidence="3" id="KW-1185">Reference proteome</keyword>
<dbReference type="InterPro" id="IPR029058">
    <property type="entry name" value="AB_hydrolase_fold"/>
</dbReference>
<organism evidence="2 3">
    <name type="scientific">Mya arenaria</name>
    <name type="common">Soft-shell clam</name>
    <dbReference type="NCBI Taxonomy" id="6604"/>
    <lineage>
        <taxon>Eukaryota</taxon>
        <taxon>Metazoa</taxon>
        <taxon>Spiralia</taxon>
        <taxon>Lophotrochozoa</taxon>
        <taxon>Mollusca</taxon>
        <taxon>Bivalvia</taxon>
        <taxon>Autobranchia</taxon>
        <taxon>Heteroconchia</taxon>
        <taxon>Euheterodonta</taxon>
        <taxon>Imparidentia</taxon>
        <taxon>Neoheterodontei</taxon>
        <taxon>Myida</taxon>
        <taxon>Myoidea</taxon>
        <taxon>Myidae</taxon>
        <taxon>Mya</taxon>
    </lineage>
</organism>
<accession>A0ABY7DPI9</accession>
<dbReference type="PANTHER" id="PTHR43329">
    <property type="entry name" value="EPOXIDE HYDROLASE"/>
    <property type="match status" value="1"/>
</dbReference>
<reference evidence="2" key="1">
    <citation type="submission" date="2022-11" db="EMBL/GenBank/DDBJ databases">
        <title>Centuries of genome instability and evolution in soft-shell clam transmissible cancer (bioRxiv).</title>
        <authorList>
            <person name="Hart S.F.M."/>
            <person name="Yonemitsu M.A."/>
            <person name="Giersch R.M."/>
            <person name="Beal B.F."/>
            <person name="Arriagada G."/>
            <person name="Davis B.W."/>
            <person name="Ostrander E.A."/>
            <person name="Goff S.P."/>
            <person name="Metzger M.J."/>
        </authorList>
    </citation>
    <scope>NUCLEOTIDE SEQUENCE</scope>
    <source>
        <strain evidence="2">MELC-2E11</strain>
        <tissue evidence="2">Siphon/mantle</tissue>
    </source>
</reference>
<evidence type="ECO:0000256" key="1">
    <source>
        <dbReference type="SAM" id="Phobius"/>
    </source>
</evidence>
<protein>
    <submittedName>
        <fullName evidence="2">EPHX4-like protein</fullName>
    </submittedName>
</protein>
<keyword evidence="1" id="KW-1133">Transmembrane helix</keyword>
<sequence length="182" mass="20811">MSVSFFIQSVVAKIIGLFFACLISFSIFVQFVKGPIKFIKLNVLKLKKRNVMPPCLNDPSLGNHDFVHLEDIRLHYVASGDEGKPLMLFLHGFPEFWYSWRFQIREFRKDYSIQKIKRALATILVTKNVSWLPMTGAGLWRGISRQTTQSWWRNSSFATVPTLPSSLSTCAQTSHSLKSHGT</sequence>
<dbReference type="SUPFAM" id="SSF53474">
    <property type="entry name" value="alpha/beta-Hydrolases"/>
    <property type="match status" value="1"/>
</dbReference>
<keyword evidence="1" id="KW-0472">Membrane</keyword>
<feature type="transmembrane region" description="Helical" evidence="1">
    <location>
        <begin position="6"/>
        <end position="32"/>
    </location>
</feature>
<gene>
    <name evidence="2" type="ORF">MAR_023204</name>
</gene>
<evidence type="ECO:0000313" key="2">
    <source>
        <dbReference type="EMBL" id="WAQ98831.1"/>
    </source>
</evidence>
<dbReference type="Gene3D" id="3.40.50.1820">
    <property type="entry name" value="alpha/beta hydrolase"/>
    <property type="match status" value="1"/>
</dbReference>
<proteinExistence type="predicted"/>
<name>A0ABY7DPI9_MYAAR</name>
<dbReference type="EMBL" id="CP111014">
    <property type="protein sequence ID" value="WAQ98831.1"/>
    <property type="molecule type" value="Genomic_DNA"/>
</dbReference>
<dbReference type="Proteomes" id="UP001164746">
    <property type="component" value="Chromosome 3"/>
</dbReference>
<evidence type="ECO:0000313" key="3">
    <source>
        <dbReference type="Proteomes" id="UP001164746"/>
    </source>
</evidence>